<evidence type="ECO:0000313" key="4">
    <source>
        <dbReference type="Proteomes" id="UP000286715"/>
    </source>
</evidence>
<dbReference type="PANTHER" id="PTHR37464:SF1">
    <property type="entry name" value="BLL2463 PROTEIN"/>
    <property type="match status" value="1"/>
</dbReference>
<keyword evidence="1" id="KW-0812">Transmembrane</keyword>
<keyword evidence="1" id="KW-1133">Transmembrane helix</keyword>
<dbReference type="EMBL" id="BHZE01000005">
    <property type="protein sequence ID" value="GCD77232.1"/>
    <property type="molecule type" value="Genomic_DNA"/>
</dbReference>
<keyword evidence="4" id="KW-1185">Reference proteome</keyword>
<feature type="transmembrane region" description="Helical" evidence="1">
    <location>
        <begin position="627"/>
        <end position="649"/>
    </location>
</feature>
<dbReference type="OrthoDB" id="9810200at2"/>
<evidence type="ECO:0000259" key="2">
    <source>
        <dbReference type="Pfam" id="PF07584"/>
    </source>
</evidence>
<dbReference type="NCBIfam" id="TIGR02226">
    <property type="entry name" value="two_anch"/>
    <property type="match status" value="1"/>
</dbReference>
<feature type="domain" description="Aerotolerance regulator N-terminal" evidence="2">
    <location>
        <begin position="1"/>
        <end position="76"/>
    </location>
</feature>
<dbReference type="InterPro" id="IPR024163">
    <property type="entry name" value="Aerotolerance_reg_N"/>
</dbReference>
<dbReference type="RefSeq" id="WP_124397292.1">
    <property type="nucleotide sequence ID" value="NZ_BHZE01000005.1"/>
</dbReference>
<proteinExistence type="predicted"/>
<dbReference type="InterPro" id="IPR011933">
    <property type="entry name" value="Double_TM_dom"/>
</dbReference>
<sequence length="650" mass="75510">MSFEKPLFLWMLLLVSIPIIIHLFRFRKYKKIVFTQTFFLEQTQAQQKRIKNLKHLLILASRIIGLSALVLGFSLPYFSENSLKDSRNKDVENILIYVDNHPGFFLKNDDKSRLLYLRNSLRSTINNLRSFKKLTILTNNNATETFYRKEEALRYVDQLEPFPLIPSWKDIANSIEKTIKNEQIPPAIFLLSDYLKRGDNLNELSQLCIPIKLDGMDTKNLEIIDSVWSVPGTDIIEAAIDQPASYILGNSKKVLFTLSPEKENSKRLSFSFPKSEENTFGFLESESHQNSIFRFYFTHPLQKPKKILVIAENKGLSEALKTKFTTAHTAEVTFKTIGEIKSEILKEFQLVVLLNIKEIPDPLAASLQIFLKENGRLLLCPNDEVDVPSYNRFLQRFDAYIQPYEKNFIQADKLNYNDLLFFNVFVQEIDLPDLPFLNKYFLLKGTSISPILYTLDGTTLLGKITSNGEFYIFTGSIGPENSNVIYHTIFNPLIYNFIHRNTHQSSMYYIAGSDYSFQYTISESNRDEPIKILSPSGKEIIPYQKRKGNEIQLFFGRDVIENGMYSVQYLNKELDKLAFNFDLRKLKNECYSDIEIDNIFANKSWVKMSISEDFLTSSKIDLFRSDLWYFFALTALLFFIGELLLIRFLK</sequence>
<name>A0A401XJP4_9FLAO</name>
<dbReference type="AlphaFoldDB" id="A0A401XJP4"/>
<keyword evidence="1" id="KW-0472">Membrane</keyword>
<dbReference type="Pfam" id="PF07584">
    <property type="entry name" value="BatA"/>
    <property type="match status" value="1"/>
</dbReference>
<evidence type="ECO:0000313" key="3">
    <source>
        <dbReference type="EMBL" id="GCD77232.1"/>
    </source>
</evidence>
<accession>A0A401XJP4</accession>
<protein>
    <submittedName>
        <fullName evidence="3">Membrane protein</fullName>
    </submittedName>
</protein>
<organism evidence="3 4">
    <name type="scientific">Thermaurantimonas aggregans</name>
    <dbReference type="NCBI Taxonomy" id="2173829"/>
    <lineage>
        <taxon>Bacteria</taxon>
        <taxon>Pseudomonadati</taxon>
        <taxon>Bacteroidota</taxon>
        <taxon>Flavobacteriia</taxon>
        <taxon>Flavobacteriales</taxon>
        <taxon>Schleiferiaceae</taxon>
        <taxon>Thermaurantimonas</taxon>
    </lineage>
</organism>
<feature type="transmembrane region" description="Helical" evidence="1">
    <location>
        <begin position="6"/>
        <end position="24"/>
    </location>
</feature>
<feature type="transmembrane region" description="Helical" evidence="1">
    <location>
        <begin position="56"/>
        <end position="78"/>
    </location>
</feature>
<reference evidence="3 4" key="1">
    <citation type="submission" date="2018-11" db="EMBL/GenBank/DDBJ databases">
        <title>Schleiferia aggregans sp. nov., a moderately thermophilic heterotrophic bacterium isolated from microbial mats at a terrestrial hot spring.</title>
        <authorList>
            <person name="Iino T."/>
            <person name="Ohkuma M."/>
            <person name="Haruta S."/>
        </authorList>
    </citation>
    <scope>NUCLEOTIDE SEQUENCE [LARGE SCALE GENOMIC DNA]</scope>
    <source>
        <strain evidence="3 4">LA</strain>
    </source>
</reference>
<evidence type="ECO:0000256" key="1">
    <source>
        <dbReference type="SAM" id="Phobius"/>
    </source>
</evidence>
<dbReference type="Proteomes" id="UP000286715">
    <property type="component" value="Unassembled WGS sequence"/>
</dbReference>
<gene>
    <name evidence="3" type="ORF">JCM31826_07140</name>
</gene>
<dbReference type="PANTHER" id="PTHR37464">
    <property type="entry name" value="BLL2463 PROTEIN"/>
    <property type="match status" value="1"/>
</dbReference>
<comment type="caution">
    <text evidence="3">The sequence shown here is derived from an EMBL/GenBank/DDBJ whole genome shotgun (WGS) entry which is preliminary data.</text>
</comment>